<proteinExistence type="predicted"/>
<comment type="caution">
    <text evidence="2">The sequence shown here is derived from an EMBL/GenBank/DDBJ whole genome shotgun (WGS) entry which is preliminary data.</text>
</comment>
<dbReference type="EMBL" id="LAZR01025264">
    <property type="protein sequence ID" value="KKL72469.1"/>
    <property type="molecule type" value="Genomic_DNA"/>
</dbReference>
<protein>
    <recommendedName>
        <fullName evidence="3">RND transporter</fullName>
    </recommendedName>
</protein>
<keyword evidence="1" id="KW-0472">Membrane</keyword>
<reference evidence="2" key="1">
    <citation type="journal article" date="2015" name="Nature">
        <title>Complex archaea that bridge the gap between prokaryotes and eukaryotes.</title>
        <authorList>
            <person name="Spang A."/>
            <person name="Saw J.H."/>
            <person name="Jorgensen S.L."/>
            <person name="Zaremba-Niedzwiedzka K."/>
            <person name="Martijn J."/>
            <person name="Lind A.E."/>
            <person name="van Eijk R."/>
            <person name="Schleper C."/>
            <person name="Guy L."/>
            <person name="Ettema T.J."/>
        </authorList>
    </citation>
    <scope>NUCLEOTIDE SEQUENCE</scope>
</reference>
<accession>A0A0F9EET4</accession>
<gene>
    <name evidence="2" type="ORF">LCGC14_2084570</name>
</gene>
<evidence type="ECO:0008006" key="3">
    <source>
        <dbReference type="Google" id="ProtNLM"/>
    </source>
</evidence>
<keyword evidence="1" id="KW-0812">Transmembrane</keyword>
<organism evidence="2">
    <name type="scientific">marine sediment metagenome</name>
    <dbReference type="NCBI Taxonomy" id="412755"/>
    <lineage>
        <taxon>unclassified sequences</taxon>
        <taxon>metagenomes</taxon>
        <taxon>ecological metagenomes</taxon>
    </lineage>
</organism>
<name>A0A0F9EET4_9ZZZZ</name>
<evidence type="ECO:0000313" key="2">
    <source>
        <dbReference type="EMBL" id="KKL72469.1"/>
    </source>
</evidence>
<sequence length="224" mass="25453">MADRIRIISFLIAFAVVMAFGLVGLKLDASLDSLTLENDNALAEYRESMQRFGSSDFLVVTYKPHKGDLFDDANLNTLKEINDELRGIEGIGKVTSILDVPLLYSPKIKVEALKEAPRTLLQPDVDRDLVRQEFLTSPVYRDLVLSPDAKTTIVLVEMTLDKKYQELVKQRDTLRIKRDMEGLSSEEAAELKTVSQNFLDYRTVRAAKEKIRVAEIREKMAPFK</sequence>
<evidence type="ECO:0000256" key="1">
    <source>
        <dbReference type="SAM" id="Phobius"/>
    </source>
</evidence>
<keyword evidence="1" id="KW-1133">Transmembrane helix</keyword>
<feature type="non-terminal residue" evidence="2">
    <location>
        <position position="224"/>
    </location>
</feature>
<dbReference type="AlphaFoldDB" id="A0A0F9EET4"/>
<feature type="transmembrane region" description="Helical" evidence="1">
    <location>
        <begin position="7"/>
        <end position="25"/>
    </location>
</feature>